<dbReference type="AlphaFoldDB" id="A0A8H4TH89"/>
<evidence type="ECO:0000259" key="1">
    <source>
        <dbReference type="Pfam" id="PF01031"/>
    </source>
</evidence>
<dbReference type="Pfam" id="PF01031">
    <property type="entry name" value="Dynamin_M"/>
    <property type="match status" value="1"/>
</dbReference>
<dbReference type="Gene3D" id="3.40.50.300">
    <property type="entry name" value="P-loop containing nucleotide triphosphate hydrolases"/>
    <property type="match status" value="1"/>
</dbReference>
<proteinExistence type="predicted"/>
<dbReference type="OrthoDB" id="415706at2759"/>
<dbReference type="SUPFAM" id="SSF52540">
    <property type="entry name" value="P-loop containing nucleoside triphosphate hydrolases"/>
    <property type="match status" value="1"/>
</dbReference>
<dbReference type="Proteomes" id="UP000622797">
    <property type="component" value="Unassembled WGS sequence"/>
</dbReference>
<name>A0A8H4TH89_9HYPO</name>
<dbReference type="PANTHER" id="PTHR11566:SF215">
    <property type="entry name" value="DYNAMIN GTPASE"/>
    <property type="match status" value="1"/>
</dbReference>
<dbReference type="PANTHER" id="PTHR11566">
    <property type="entry name" value="DYNAMIN"/>
    <property type="match status" value="1"/>
</dbReference>
<evidence type="ECO:0000313" key="3">
    <source>
        <dbReference type="Proteomes" id="UP000622797"/>
    </source>
</evidence>
<dbReference type="GO" id="GO:0005874">
    <property type="term" value="C:microtubule"/>
    <property type="evidence" value="ECO:0007669"/>
    <property type="project" value="TreeGrafter"/>
</dbReference>
<dbReference type="GO" id="GO:0008017">
    <property type="term" value="F:microtubule binding"/>
    <property type="evidence" value="ECO:0007669"/>
    <property type="project" value="TreeGrafter"/>
</dbReference>
<sequence>MMGIGTRQGGIVSAFSNDVLVLEITGPTQEHFSVIDVPGTFKGTTHGLTTKEDISLVDNMVKGYMANPRSVMLVVVPYLDPDGDRTLGVLTKPDLVDEGAEYDVIRLVEGKRHCLQLGWRVLRNPGQACNDGSSAMRNRVEKDFFDYKQPWNLVEKEKVGIESWRERLQTILATHIQHEFPKVERDIGLKLKRAQNALKALGPRRLTTSEQARFLMDISLRFRDIATSAIQARYMETDFFNKAISLKLVTVMFNRGEKFANDMAEFAHALNFNTSHHTGDIGDLDVDCLVFSDLETVPTRHVTDPEEIRDVTEENDPIPQPYRQGILSWLKRVHRDSRGFELGTSHSSLLLVTMREQAEKWRSLAMGYISDVIALIHSFIIGLFKHIVPSDNVLEKFNSGTQGKISRSAGTHKISTQS</sequence>
<gene>
    <name evidence="2" type="ORF">FSARC_11150</name>
</gene>
<dbReference type="GO" id="GO:0003924">
    <property type="term" value="F:GTPase activity"/>
    <property type="evidence" value="ECO:0007669"/>
    <property type="project" value="TreeGrafter"/>
</dbReference>
<dbReference type="GO" id="GO:0006897">
    <property type="term" value="P:endocytosis"/>
    <property type="evidence" value="ECO:0007669"/>
    <property type="project" value="TreeGrafter"/>
</dbReference>
<dbReference type="GO" id="GO:0000266">
    <property type="term" value="P:mitochondrial fission"/>
    <property type="evidence" value="ECO:0007669"/>
    <property type="project" value="TreeGrafter"/>
</dbReference>
<dbReference type="InterPro" id="IPR000375">
    <property type="entry name" value="Dynamin_stalk"/>
</dbReference>
<protein>
    <recommendedName>
        <fullName evidence="1">Dynamin stalk domain-containing protein</fullName>
    </recommendedName>
</protein>
<dbReference type="GO" id="GO:0048312">
    <property type="term" value="P:intracellular distribution of mitochondria"/>
    <property type="evidence" value="ECO:0007669"/>
    <property type="project" value="TreeGrafter"/>
</dbReference>
<dbReference type="InterPro" id="IPR027417">
    <property type="entry name" value="P-loop_NTPase"/>
</dbReference>
<reference evidence="2" key="1">
    <citation type="journal article" date="2020" name="BMC Genomics">
        <title>Correction to: Identification and distribution of gene clusters required for synthesis of sphingolipid metabolism inhibitors in diverse species of the filamentous fungus Fusarium.</title>
        <authorList>
            <person name="Kim H.S."/>
            <person name="Lohmar J.M."/>
            <person name="Busman M."/>
            <person name="Brown D.W."/>
            <person name="Naumann T.A."/>
            <person name="Divon H.H."/>
            <person name="Lysoe E."/>
            <person name="Uhlig S."/>
            <person name="Proctor R.H."/>
        </authorList>
    </citation>
    <scope>NUCLEOTIDE SEQUENCE</scope>
    <source>
        <strain evidence="2">NRRL 20472</strain>
    </source>
</reference>
<dbReference type="GO" id="GO:0016020">
    <property type="term" value="C:membrane"/>
    <property type="evidence" value="ECO:0007669"/>
    <property type="project" value="TreeGrafter"/>
</dbReference>
<organism evidence="2 3">
    <name type="scientific">Fusarium sarcochroum</name>
    <dbReference type="NCBI Taxonomy" id="1208366"/>
    <lineage>
        <taxon>Eukaryota</taxon>
        <taxon>Fungi</taxon>
        <taxon>Dikarya</taxon>
        <taxon>Ascomycota</taxon>
        <taxon>Pezizomycotina</taxon>
        <taxon>Sordariomycetes</taxon>
        <taxon>Hypocreomycetidae</taxon>
        <taxon>Hypocreales</taxon>
        <taxon>Nectriaceae</taxon>
        <taxon>Fusarium</taxon>
        <taxon>Fusarium lateritium species complex</taxon>
    </lineage>
</organism>
<dbReference type="GO" id="GO:0005739">
    <property type="term" value="C:mitochondrion"/>
    <property type="evidence" value="ECO:0007669"/>
    <property type="project" value="TreeGrafter"/>
</dbReference>
<comment type="caution">
    <text evidence="2">The sequence shown here is derived from an EMBL/GenBank/DDBJ whole genome shotgun (WGS) entry which is preliminary data.</text>
</comment>
<dbReference type="EMBL" id="JABEXW010000711">
    <property type="protein sequence ID" value="KAF4957877.1"/>
    <property type="molecule type" value="Genomic_DNA"/>
</dbReference>
<dbReference type="GO" id="GO:0016559">
    <property type="term" value="P:peroxisome fission"/>
    <property type="evidence" value="ECO:0007669"/>
    <property type="project" value="TreeGrafter"/>
</dbReference>
<keyword evidence="3" id="KW-1185">Reference proteome</keyword>
<accession>A0A8H4TH89</accession>
<evidence type="ECO:0000313" key="2">
    <source>
        <dbReference type="EMBL" id="KAF4957877.1"/>
    </source>
</evidence>
<feature type="domain" description="Dynamin stalk" evidence="1">
    <location>
        <begin position="103"/>
        <end position="269"/>
    </location>
</feature>
<dbReference type="InterPro" id="IPR022812">
    <property type="entry name" value="Dynamin"/>
</dbReference>
<reference evidence="2" key="2">
    <citation type="submission" date="2020-05" db="EMBL/GenBank/DDBJ databases">
        <authorList>
            <person name="Kim H.-S."/>
            <person name="Proctor R.H."/>
            <person name="Brown D.W."/>
        </authorList>
    </citation>
    <scope>NUCLEOTIDE SEQUENCE</scope>
    <source>
        <strain evidence="2">NRRL 20472</strain>
    </source>
</reference>